<evidence type="ECO:0000313" key="3">
    <source>
        <dbReference type="Proteomes" id="UP000293874"/>
    </source>
</evidence>
<evidence type="ECO:0000313" key="2">
    <source>
        <dbReference type="EMBL" id="RZS65192.1"/>
    </source>
</evidence>
<reference evidence="2 3" key="1">
    <citation type="submission" date="2019-02" db="EMBL/GenBank/DDBJ databases">
        <title>Genomic Encyclopedia of Type Strains, Phase IV (KMG-IV): sequencing the most valuable type-strain genomes for metagenomic binning, comparative biology and taxonomic classification.</title>
        <authorList>
            <person name="Goeker M."/>
        </authorList>
    </citation>
    <scope>NUCLEOTIDE SEQUENCE [LARGE SCALE GENOMIC DNA]</scope>
    <source>
        <strain evidence="2 3">DSM 18116</strain>
    </source>
</reference>
<comment type="caution">
    <text evidence="2">The sequence shown here is derived from an EMBL/GenBank/DDBJ whole genome shotgun (WGS) entry which is preliminary data.</text>
</comment>
<keyword evidence="1" id="KW-0732">Signal</keyword>
<protein>
    <recommendedName>
        <fullName evidence="4">DUF4468 domain-containing protein</fullName>
    </recommendedName>
</protein>
<sequence length="176" mass="20314">MLRMIIPALLLTISQLNFAQTKPASLKTLCALVDSRVELSKEEKEKYNHQLVYRFEEKIYKLANVEIGKDSAGMIRSKVQQFWIQNEEHLTCDALSFNVAKGSIIKFAISRMFDDFIEDIIEWGVALNKVDTSDNRTVLDYIADEQSKSKGTALEPVYIRYYKQFRTAGAKHRKEL</sequence>
<feature type="signal peptide" evidence="1">
    <location>
        <begin position="1"/>
        <end position="19"/>
    </location>
</feature>
<accession>A0A4Q7MEP4</accession>
<feature type="chain" id="PRO_5020867567" description="DUF4468 domain-containing protein" evidence="1">
    <location>
        <begin position="20"/>
        <end position="176"/>
    </location>
</feature>
<name>A0A4Q7MEP4_9BACT</name>
<organism evidence="2 3">
    <name type="scientific">Pseudobacter ginsenosidimutans</name>
    <dbReference type="NCBI Taxonomy" id="661488"/>
    <lineage>
        <taxon>Bacteria</taxon>
        <taxon>Pseudomonadati</taxon>
        <taxon>Bacteroidota</taxon>
        <taxon>Chitinophagia</taxon>
        <taxon>Chitinophagales</taxon>
        <taxon>Chitinophagaceae</taxon>
        <taxon>Pseudobacter</taxon>
    </lineage>
</organism>
<keyword evidence="3" id="KW-1185">Reference proteome</keyword>
<dbReference type="AlphaFoldDB" id="A0A4Q7MEP4"/>
<dbReference type="Proteomes" id="UP000293874">
    <property type="component" value="Unassembled WGS sequence"/>
</dbReference>
<dbReference type="RefSeq" id="WP_130544420.1">
    <property type="nucleotide sequence ID" value="NZ_CP042431.1"/>
</dbReference>
<dbReference type="EMBL" id="SGXA01000006">
    <property type="protein sequence ID" value="RZS65192.1"/>
    <property type="molecule type" value="Genomic_DNA"/>
</dbReference>
<gene>
    <name evidence="2" type="ORF">EV199_5948</name>
</gene>
<evidence type="ECO:0000256" key="1">
    <source>
        <dbReference type="SAM" id="SignalP"/>
    </source>
</evidence>
<evidence type="ECO:0008006" key="4">
    <source>
        <dbReference type="Google" id="ProtNLM"/>
    </source>
</evidence>
<proteinExistence type="predicted"/>